<dbReference type="OrthoDB" id="2455637at2"/>
<dbReference type="RefSeq" id="WP_122896978.1">
    <property type="nucleotide sequence ID" value="NZ_RHIB01000001.1"/>
</dbReference>
<keyword evidence="1" id="KW-0749">Sporulation</keyword>
<sequence length="44" mass="5049">MSHKFDQYRPNHLGTQPRKSDSNKGKQMNNKSSEQPDYAPSKGK</sequence>
<dbReference type="GO" id="GO:0030436">
    <property type="term" value="P:asexual sporulation"/>
    <property type="evidence" value="ECO:0007669"/>
    <property type="project" value="InterPro"/>
</dbReference>
<reference evidence="3 4" key="1">
    <citation type="submission" date="2018-10" db="EMBL/GenBank/DDBJ databases">
        <title>Bacillus Keqinensis sp. nov., a moderately halophilic bacterium isolated from a saline-alkaline lake.</title>
        <authorList>
            <person name="Wang H."/>
        </authorList>
    </citation>
    <scope>NUCLEOTIDE SEQUENCE [LARGE SCALE GENOMIC DNA]</scope>
    <source>
        <strain evidence="3 4">KQ-3</strain>
    </source>
</reference>
<accession>A0A3M7TUX8</accession>
<dbReference type="InterPro" id="IPR012612">
    <property type="entry name" value="SASP_SspN"/>
</dbReference>
<gene>
    <name evidence="3" type="ORF">EBO34_05855</name>
</gene>
<dbReference type="GO" id="GO:0030435">
    <property type="term" value="P:sporulation resulting in formation of a cellular spore"/>
    <property type="evidence" value="ECO:0007669"/>
    <property type="project" value="UniProtKB-KW"/>
</dbReference>
<evidence type="ECO:0000313" key="4">
    <source>
        <dbReference type="Proteomes" id="UP000278746"/>
    </source>
</evidence>
<organism evidence="3 4">
    <name type="scientific">Alteribacter keqinensis</name>
    <dbReference type="NCBI Taxonomy" id="2483800"/>
    <lineage>
        <taxon>Bacteria</taxon>
        <taxon>Bacillati</taxon>
        <taxon>Bacillota</taxon>
        <taxon>Bacilli</taxon>
        <taxon>Bacillales</taxon>
        <taxon>Bacillaceae</taxon>
        <taxon>Alteribacter</taxon>
    </lineage>
</organism>
<evidence type="ECO:0000313" key="3">
    <source>
        <dbReference type="EMBL" id="RNA69458.1"/>
    </source>
</evidence>
<evidence type="ECO:0000256" key="1">
    <source>
        <dbReference type="ARBA" id="ARBA00022969"/>
    </source>
</evidence>
<proteinExistence type="predicted"/>
<name>A0A3M7TUX8_9BACI</name>
<evidence type="ECO:0000256" key="2">
    <source>
        <dbReference type="SAM" id="MobiDB-lite"/>
    </source>
</evidence>
<comment type="caution">
    <text evidence="3">The sequence shown here is derived from an EMBL/GenBank/DDBJ whole genome shotgun (WGS) entry which is preliminary data.</text>
</comment>
<keyword evidence="4" id="KW-1185">Reference proteome</keyword>
<dbReference type="EMBL" id="RHIB01000001">
    <property type="protein sequence ID" value="RNA69458.1"/>
    <property type="molecule type" value="Genomic_DNA"/>
</dbReference>
<dbReference type="Proteomes" id="UP000278746">
    <property type="component" value="Unassembled WGS sequence"/>
</dbReference>
<dbReference type="NCBIfam" id="NF006904">
    <property type="entry name" value="PRK09398.1"/>
    <property type="match status" value="1"/>
</dbReference>
<dbReference type="AlphaFoldDB" id="A0A3M7TUX8"/>
<protein>
    <submittedName>
        <fullName evidence="3">Acid-soluble spore protein N</fullName>
    </submittedName>
</protein>
<feature type="region of interest" description="Disordered" evidence="2">
    <location>
        <begin position="1"/>
        <end position="44"/>
    </location>
</feature>
<feature type="compositionally biased region" description="Polar residues" evidence="2">
    <location>
        <begin position="25"/>
        <end position="35"/>
    </location>
</feature>
<dbReference type="GO" id="GO:0042601">
    <property type="term" value="C:endospore-forming forespore"/>
    <property type="evidence" value="ECO:0007669"/>
    <property type="project" value="InterPro"/>
</dbReference>
<dbReference type="Pfam" id="PF08177">
    <property type="entry name" value="SspN"/>
    <property type="match status" value="1"/>
</dbReference>